<proteinExistence type="predicted"/>
<evidence type="ECO:0000313" key="2">
    <source>
        <dbReference type="Proteomes" id="UP001652625"/>
    </source>
</evidence>
<evidence type="ECO:0000256" key="1">
    <source>
        <dbReference type="SAM" id="MobiDB-lite"/>
    </source>
</evidence>
<feature type="region of interest" description="Disordered" evidence="1">
    <location>
        <begin position="192"/>
        <end position="217"/>
    </location>
</feature>
<evidence type="ECO:0000313" key="3">
    <source>
        <dbReference type="RefSeq" id="XP_065657284.1"/>
    </source>
</evidence>
<name>A0ABM4C6Q6_HYDVU</name>
<gene>
    <name evidence="3" type="primary">LOC100213720</name>
</gene>
<sequence>MTIQMEQKSNYANAKNIPIQMKQQSFAENVPKFLSLKLDKVEPIPPKMLRIPAQNLENKKINLLSNPIHIPKLVDLRVVLKKPADDKINHIPKLLTLPNIDGKIKFVEIQPSKHVINLDHMLKQKELIKVQDVPIYKAINLRPSTNTMMATNKPLKLLNYPEVQVKNKGLKEKKFSNQSEFNNQDESLCDDEVLKLKPKKQSDKETSEKETSDNDNEDKLYKALSNLILRRKKRKKIRKHNVRLIDIIDNIPLSSESEEENTFPNKLHSCNCLVKASETVQNINISEKNFHNTLQKDNPLAEIQNNHFSKFLDPSDDPFSWLNIIRAARLDTKHTQTEKILSNMSFFTKECQTELKEMIEIPRTITFLEQSNSFQNVITDVTAISKEVTETNVEKVDLIKIETHVEKNEDAQVDALKVVAKDLPLSENDSSSLHSNQKVVTEKVDFTQLYNPILNSQEEEKCQSMQSIPLRSSDTHKCRASKNSMEMLSKTDERTLLKENLSGFSLNLKALEDLHHNLESELHKTKLYSTDTSQPKHQYVKTHQHQLHNINISHDQCSSDLQDDDLNVICKIKDQNDDVKQSLKTSRPIHSSDSIHYSKKSQFMFGDFKKFKKEKFHLSDNQFSKSYEDENIINYEGEFVNVKENNDLESERIKQDELFKEEIRKKVRKKFSSNFQETSPSEEKSVERTKLLAWMKTRQDEKLTDYMIQLEKQHSTEHKPYVKNVSPNETYKNTYMVAEKTRNIFEDNNAERMLAGEKLAQAVLSSKLNTKTNDATKQKLNSNRKSTKIPVRDTHSSRLRKNALLIDVINLKKIKNEKFVKKPLQVKKANLLEEKTQKLSGSSPRLADPQVFITKKSYELYKAKSAKQHLERSVNSLYNNKNTNDSLLDAFKYVSPRQTDQMPTFHKKSIEKTTFKYPVDASNETIQLLAEAEMALLDEKEPAQSELSVKLPESIDWNEIEKILNTP</sequence>
<dbReference type="RefSeq" id="XP_065657284.1">
    <property type="nucleotide sequence ID" value="XM_065801212.1"/>
</dbReference>
<organism evidence="2 3">
    <name type="scientific">Hydra vulgaris</name>
    <name type="common">Hydra</name>
    <name type="synonym">Hydra attenuata</name>
    <dbReference type="NCBI Taxonomy" id="6087"/>
    <lineage>
        <taxon>Eukaryota</taxon>
        <taxon>Metazoa</taxon>
        <taxon>Cnidaria</taxon>
        <taxon>Hydrozoa</taxon>
        <taxon>Hydroidolina</taxon>
        <taxon>Anthoathecata</taxon>
        <taxon>Aplanulata</taxon>
        <taxon>Hydridae</taxon>
        <taxon>Hydra</taxon>
    </lineage>
</organism>
<dbReference type="GeneID" id="100213720"/>
<dbReference type="Proteomes" id="UP001652625">
    <property type="component" value="Chromosome 07"/>
</dbReference>
<keyword evidence="2" id="KW-1185">Reference proteome</keyword>
<protein>
    <submittedName>
        <fullName evidence="3">Myosin-11 isoform X4</fullName>
    </submittedName>
</protein>
<reference evidence="3" key="1">
    <citation type="submission" date="2025-08" db="UniProtKB">
        <authorList>
            <consortium name="RefSeq"/>
        </authorList>
    </citation>
    <scope>IDENTIFICATION</scope>
</reference>
<accession>A0ABM4C6Q6</accession>